<dbReference type="RefSeq" id="WP_139236338.1">
    <property type="nucleotide sequence ID" value="NZ_FOTW01000007.1"/>
</dbReference>
<dbReference type="OrthoDB" id="8781561at2"/>
<keyword evidence="2" id="KW-1185">Reference proteome</keyword>
<gene>
    <name evidence="1" type="ORF">SAMN02982985_01547</name>
</gene>
<name>A0A1I4KJ79_9BURK</name>
<proteinExistence type="predicted"/>
<sequence>MTALKKTSPSPNSAYKLAAAARRAKVASMNALIVGEVKPSQGRIRVTLGGKAFSRNAHSGVFGPSSIDIPEFSSARKRKSV</sequence>
<reference evidence="1 2" key="1">
    <citation type="submission" date="2016-10" db="EMBL/GenBank/DDBJ databases">
        <authorList>
            <person name="de Groot N.N."/>
        </authorList>
    </citation>
    <scope>NUCLEOTIDE SEQUENCE [LARGE SCALE GENOMIC DNA]</scope>
    <source>
        <strain evidence="1 2">ATCC 43154</strain>
    </source>
</reference>
<accession>A0A1I4KJ79</accession>
<dbReference type="AlphaFoldDB" id="A0A1I4KJ79"/>
<organism evidence="1 2">
    <name type="scientific">Rugamonas rubra</name>
    <dbReference type="NCBI Taxonomy" id="758825"/>
    <lineage>
        <taxon>Bacteria</taxon>
        <taxon>Pseudomonadati</taxon>
        <taxon>Pseudomonadota</taxon>
        <taxon>Betaproteobacteria</taxon>
        <taxon>Burkholderiales</taxon>
        <taxon>Oxalobacteraceae</taxon>
        <taxon>Telluria group</taxon>
        <taxon>Rugamonas</taxon>
    </lineage>
</organism>
<dbReference type="EMBL" id="FOTW01000007">
    <property type="protein sequence ID" value="SFL78860.1"/>
    <property type="molecule type" value="Genomic_DNA"/>
</dbReference>
<evidence type="ECO:0000313" key="2">
    <source>
        <dbReference type="Proteomes" id="UP000199470"/>
    </source>
</evidence>
<evidence type="ECO:0000313" key="1">
    <source>
        <dbReference type="EMBL" id="SFL78860.1"/>
    </source>
</evidence>
<protein>
    <submittedName>
        <fullName evidence="1">Uncharacterized protein</fullName>
    </submittedName>
</protein>
<dbReference type="Proteomes" id="UP000199470">
    <property type="component" value="Unassembled WGS sequence"/>
</dbReference>